<organism evidence="3 4">
    <name type="scientific">Shewanella benthica KT99</name>
    <dbReference type="NCBI Taxonomy" id="314608"/>
    <lineage>
        <taxon>Bacteria</taxon>
        <taxon>Pseudomonadati</taxon>
        <taxon>Pseudomonadota</taxon>
        <taxon>Gammaproteobacteria</taxon>
        <taxon>Alteromonadales</taxon>
        <taxon>Shewanellaceae</taxon>
        <taxon>Shewanella</taxon>
    </lineage>
</organism>
<comment type="caution">
    <text evidence="3">The sequence shown here is derived from an EMBL/GenBank/DDBJ whole genome shotgun (WGS) entry which is preliminary data.</text>
</comment>
<dbReference type="InterPro" id="IPR037401">
    <property type="entry name" value="SnoaL-like"/>
</dbReference>
<dbReference type="Pfam" id="PF13577">
    <property type="entry name" value="SnoaL_4"/>
    <property type="match status" value="1"/>
</dbReference>
<dbReference type="Gene3D" id="3.10.450.50">
    <property type="match status" value="1"/>
</dbReference>
<protein>
    <recommendedName>
        <fullName evidence="2">SnoaL-like domain-containing protein</fullName>
    </recommendedName>
</protein>
<reference evidence="3 4" key="1">
    <citation type="submission" date="2007-10" db="EMBL/GenBank/DDBJ databases">
        <authorList>
            <person name="Yayanos A."/>
            <person name="Ferriera S."/>
            <person name="Johnson J."/>
            <person name="Kravitz S."/>
            <person name="Halpern A."/>
            <person name="Remington K."/>
            <person name="Beeson K."/>
            <person name="Tran B."/>
            <person name="Rogers Y.-H."/>
            <person name="Friedman R."/>
            <person name="Venter J.C."/>
        </authorList>
    </citation>
    <scope>NUCLEOTIDE SEQUENCE [LARGE SCALE GENOMIC DNA]</scope>
    <source>
        <strain evidence="3 4">KT99</strain>
    </source>
</reference>
<feature type="domain" description="SnoaL-like" evidence="2">
    <location>
        <begin position="42"/>
        <end position="169"/>
    </location>
</feature>
<feature type="transmembrane region" description="Helical" evidence="1">
    <location>
        <begin position="21"/>
        <end position="40"/>
    </location>
</feature>
<accession>A9DH07</accession>
<dbReference type="EMBL" id="ABIC01000046">
    <property type="protein sequence ID" value="EDP99251.1"/>
    <property type="molecule type" value="Genomic_DNA"/>
</dbReference>
<evidence type="ECO:0000259" key="2">
    <source>
        <dbReference type="Pfam" id="PF13577"/>
    </source>
</evidence>
<keyword evidence="1" id="KW-0472">Membrane</keyword>
<keyword evidence="1" id="KW-0812">Transmembrane</keyword>
<sequence length="209" mass="23936">MFKVIYYSDISNGGFETFMSLIKVILVGLFSLLYMIQPAIAQSEDNKAINQLYTQFALAFNQLDAGIVENIYAEDACYVPENQSKGVTMGRDNIIAVYKTFFGKIKHKQARIEVDFRVVKRQIETNNATDVGYYLIRFHPAEDAEEPISEFAGKFVNVSRKNADGKWYLTVDTNNRSETPFYYNAKPSPELYYGRQFSPLTAELHVEQD</sequence>
<proteinExistence type="predicted"/>
<keyword evidence="1" id="KW-1133">Transmembrane helix</keyword>
<evidence type="ECO:0000313" key="4">
    <source>
        <dbReference type="Proteomes" id="UP000005839"/>
    </source>
</evidence>
<dbReference type="SUPFAM" id="SSF54427">
    <property type="entry name" value="NTF2-like"/>
    <property type="match status" value="1"/>
</dbReference>
<dbReference type="STRING" id="314608.KT99_11715"/>
<gene>
    <name evidence="3" type="ORF">KT99_11715</name>
</gene>
<dbReference type="AlphaFoldDB" id="A9DH07"/>
<evidence type="ECO:0000313" key="3">
    <source>
        <dbReference type="EMBL" id="EDP99251.1"/>
    </source>
</evidence>
<evidence type="ECO:0000256" key="1">
    <source>
        <dbReference type="SAM" id="Phobius"/>
    </source>
</evidence>
<name>A9DH07_9GAMM</name>
<keyword evidence="4" id="KW-1185">Reference proteome</keyword>
<dbReference type="Proteomes" id="UP000005839">
    <property type="component" value="Unassembled WGS sequence"/>
</dbReference>
<dbReference type="InterPro" id="IPR032710">
    <property type="entry name" value="NTF2-like_dom_sf"/>
</dbReference>